<dbReference type="AlphaFoldDB" id="A0A8T0TX95"/>
<evidence type="ECO:0000313" key="1">
    <source>
        <dbReference type="EMBL" id="KAG2613416.1"/>
    </source>
</evidence>
<protein>
    <submittedName>
        <fullName evidence="1">Uncharacterized protein</fullName>
    </submittedName>
</protein>
<accession>A0A8T0TX95</accession>
<proteinExistence type="predicted"/>
<keyword evidence="2" id="KW-1185">Reference proteome</keyword>
<reference evidence="1" key="1">
    <citation type="submission" date="2020-05" db="EMBL/GenBank/DDBJ databases">
        <title>WGS assembly of Panicum virgatum.</title>
        <authorList>
            <person name="Lovell J.T."/>
            <person name="Jenkins J."/>
            <person name="Shu S."/>
            <person name="Juenger T.E."/>
            <person name="Schmutz J."/>
        </authorList>
    </citation>
    <scope>NUCLEOTIDE SEQUENCE</scope>
    <source>
        <strain evidence="1">AP13</strain>
    </source>
</reference>
<dbReference type="Proteomes" id="UP000823388">
    <property type="component" value="Chromosome 4K"/>
</dbReference>
<gene>
    <name evidence="1" type="ORF">PVAP13_4KG362988</name>
</gene>
<evidence type="ECO:0000313" key="2">
    <source>
        <dbReference type="Proteomes" id="UP000823388"/>
    </source>
</evidence>
<organism evidence="1 2">
    <name type="scientific">Panicum virgatum</name>
    <name type="common">Blackwell switchgrass</name>
    <dbReference type="NCBI Taxonomy" id="38727"/>
    <lineage>
        <taxon>Eukaryota</taxon>
        <taxon>Viridiplantae</taxon>
        <taxon>Streptophyta</taxon>
        <taxon>Embryophyta</taxon>
        <taxon>Tracheophyta</taxon>
        <taxon>Spermatophyta</taxon>
        <taxon>Magnoliopsida</taxon>
        <taxon>Liliopsida</taxon>
        <taxon>Poales</taxon>
        <taxon>Poaceae</taxon>
        <taxon>PACMAD clade</taxon>
        <taxon>Panicoideae</taxon>
        <taxon>Panicodae</taxon>
        <taxon>Paniceae</taxon>
        <taxon>Panicinae</taxon>
        <taxon>Panicum</taxon>
        <taxon>Panicum sect. Hiantes</taxon>
    </lineage>
</organism>
<name>A0A8T0TX95_PANVG</name>
<sequence>MSSQSCTDPCSIHPISLIPILHGSVFGPSIPLNPDPHGIGSYPPIYVRSNRSPKPTAEEVNRANMNPLLRSAVRRVLRPAARRACEAQRRCSERERAIAEVKRMTRDHLRARDSAAAKYSHLPMYNGVMCGVLIATVIHLFKPREKSSQEIWLENNAKSREGSGAN</sequence>
<dbReference type="EMBL" id="CM029043">
    <property type="protein sequence ID" value="KAG2613416.1"/>
    <property type="molecule type" value="Genomic_DNA"/>
</dbReference>
<comment type="caution">
    <text evidence="1">The sequence shown here is derived from an EMBL/GenBank/DDBJ whole genome shotgun (WGS) entry which is preliminary data.</text>
</comment>